<dbReference type="OrthoDB" id="8929028at2"/>
<dbReference type="SMART" id="SM00091">
    <property type="entry name" value="PAS"/>
    <property type="match status" value="5"/>
</dbReference>
<comment type="caution">
    <text evidence="4">The sequence shown here is derived from an EMBL/GenBank/DDBJ whole genome shotgun (WGS) entry which is preliminary data.</text>
</comment>
<evidence type="ECO:0000259" key="3">
    <source>
        <dbReference type="PROSITE" id="PS50887"/>
    </source>
</evidence>
<dbReference type="EMBL" id="SUMF01000002">
    <property type="protein sequence ID" value="TJZ77472.1"/>
    <property type="molecule type" value="Genomic_DNA"/>
</dbReference>
<dbReference type="PANTHER" id="PTHR45138:SF9">
    <property type="entry name" value="DIGUANYLATE CYCLASE DGCM-RELATED"/>
    <property type="match status" value="1"/>
</dbReference>
<dbReference type="InterPro" id="IPR043128">
    <property type="entry name" value="Rev_trsase/Diguanyl_cyclase"/>
</dbReference>
<organism evidence="4 5">
    <name type="scientific">Chitiniphilus eburneus</name>
    <dbReference type="NCBI Taxonomy" id="2571148"/>
    <lineage>
        <taxon>Bacteria</taxon>
        <taxon>Pseudomonadati</taxon>
        <taxon>Pseudomonadota</taxon>
        <taxon>Betaproteobacteria</taxon>
        <taxon>Neisseriales</taxon>
        <taxon>Chitinibacteraceae</taxon>
        <taxon>Chitiniphilus</taxon>
    </lineage>
</organism>
<dbReference type="PANTHER" id="PTHR45138">
    <property type="entry name" value="REGULATORY COMPONENTS OF SENSORY TRANSDUCTION SYSTEM"/>
    <property type="match status" value="1"/>
</dbReference>
<sequence length="863" mass="99807">MTVSQILWARTISMKCEHDVAGLLPVFQPSEKSDMALPRPNLSASNSPEDQEAYERMRVMLDATPLCCNVWSLEGQLIDCNLEAVRFFGMSSKQEYIVRFAELSPEYQPNGRLSVEVIAEYRQAIRERDHLLFEWMHQMLDGEPVPAEITLVRVKHGKGYVVASYMRDLRATKLREAQLHEADERVKLLLDATPLACSIWDIDSNLIDCNQAAVDIFGLADKEEFKARFYELSPPYQPDGQPSTTAANDYLQRVVVEGRVEFEWVHQTVRGEPIPAEMTLVRIEHHGQLIIAAYMRDMRDIRGSQAATREANERTRIMFETSPLCCNFWDENFQNIDCNNEAVKLFDLRDKQEYLDRFFDLSPEFQPGGRRSDEMALDYIQRAFDQGRISFEWMHQKLNGEPVPTEITLVRVKYGDHYIVAGYTRDLRELKATLSEMREADERTRIMLDATPLCCNFWDENFQNIDCNQEAVNLFELKDKQEYLDRFFELSPEFQPNGRPTAEMAMEYIHQAFREGRARFEWMHQKLNGEPVPSEITLVRVKRGEHYIVAGYTRDLRELKASLAEMREADERTRIMLDATPMCCNFWDENHQNIDCNQEAVNLFGLSCKQEYLDYFPKLSPEYQPDGALSKDKAQIKINEAFATGRVRFEWMHQKLNGEPIPAEITLVRVKRGEHYIVAGYTRDLRELKSTITLLNKLEKIAFTDNLTGAYNRHFFLEHAEKEYNKNRESNSPMCVIMFDLDFFKGINDTYGHSAGDVILKEVTAKAQSALRPYDLLARYGGEEFIIMINQTSLVSATKLAERIRRKIAGATFIYKDTPLRVTISLGVAEHGPADDSLDTLINKADKALYKAKHRGRNRVEQF</sequence>
<dbReference type="Gene3D" id="3.30.70.270">
    <property type="match status" value="1"/>
</dbReference>
<dbReference type="InterPro" id="IPR050469">
    <property type="entry name" value="Diguanylate_Cyclase"/>
</dbReference>
<dbReference type="Pfam" id="PF08448">
    <property type="entry name" value="PAS_4"/>
    <property type="match status" value="1"/>
</dbReference>
<dbReference type="InterPro" id="IPR000014">
    <property type="entry name" value="PAS"/>
</dbReference>
<dbReference type="GO" id="GO:0052621">
    <property type="term" value="F:diguanylate cyclase activity"/>
    <property type="evidence" value="ECO:0007669"/>
    <property type="project" value="UniProtKB-EC"/>
</dbReference>
<dbReference type="Pfam" id="PF00990">
    <property type="entry name" value="GGDEF"/>
    <property type="match status" value="1"/>
</dbReference>
<dbReference type="NCBIfam" id="TIGR00254">
    <property type="entry name" value="GGDEF"/>
    <property type="match status" value="1"/>
</dbReference>
<reference evidence="4 5" key="1">
    <citation type="submission" date="2019-04" db="EMBL/GenBank/DDBJ databases">
        <title>Chitiniphilus eburnea sp. nov., a novel chitinolytic bacterium isolated from aquaculture sludge.</title>
        <authorList>
            <person name="Sheng M."/>
        </authorList>
    </citation>
    <scope>NUCLEOTIDE SEQUENCE [LARGE SCALE GENOMIC DNA]</scope>
    <source>
        <strain evidence="4 5">HX-2-15</strain>
    </source>
</reference>
<dbReference type="PROSITE" id="PS50887">
    <property type="entry name" value="GGDEF"/>
    <property type="match status" value="1"/>
</dbReference>
<evidence type="ECO:0000256" key="2">
    <source>
        <dbReference type="ARBA" id="ARBA00034247"/>
    </source>
</evidence>
<dbReference type="Proteomes" id="UP000310016">
    <property type="component" value="Unassembled WGS sequence"/>
</dbReference>
<proteinExistence type="predicted"/>
<keyword evidence="5" id="KW-1185">Reference proteome</keyword>
<gene>
    <name evidence="4" type="ORF">FAZ21_03810</name>
</gene>
<name>A0A4U0QAL8_9NEIS</name>
<dbReference type="Gene3D" id="3.30.450.20">
    <property type="entry name" value="PAS domain"/>
    <property type="match status" value="5"/>
</dbReference>
<dbReference type="Pfam" id="PF13426">
    <property type="entry name" value="PAS_9"/>
    <property type="match status" value="4"/>
</dbReference>
<dbReference type="InterPro" id="IPR000160">
    <property type="entry name" value="GGDEF_dom"/>
</dbReference>
<evidence type="ECO:0000256" key="1">
    <source>
        <dbReference type="ARBA" id="ARBA00012528"/>
    </source>
</evidence>
<dbReference type="InterPro" id="IPR035965">
    <property type="entry name" value="PAS-like_dom_sf"/>
</dbReference>
<dbReference type="InterPro" id="IPR029787">
    <property type="entry name" value="Nucleotide_cyclase"/>
</dbReference>
<dbReference type="CDD" id="cd00130">
    <property type="entry name" value="PAS"/>
    <property type="match status" value="2"/>
</dbReference>
<feature type="domain" description="GGDEF" evidence="3">
    <location>
        <begin position="732"/>
        <end position="863"/>
    </location>
</feature>
<dbReference type="SMART" id="SM00267">
    <property type="entry name" value="GGDEF"/>
    <property type="match status" value="1"/>
</dbReference>
<dbReference type="FunFam" id="3.30.70.270:FF:000001">
    <property type="entry name" value="Diguanylate cyclase domain protein"/>
    <property type="match status" value="1"/>
</dbReference>
<dbReference type="AlphaFoldDB" id="A0A4U0QAL8"/>
<comment type="catalytic activity">
    <reaction evidence="2">
        <text>2 GTP = 3',3'-c-di-GMP + 2 diphosphate</text>
        <dbReference type="Rhea" id="RHEA:24898"/>
        <dbReference type="ChEBI" id="CHEBI:33019"/>
        <dbReference type="ChEBI" id="CHEBI:37565"/>
        <dbReference type="ChEBI" id="CHEBI:58805"/>
        <dbReference type="EC" id="2.7.7.65"/>
    </reaction>
</comment>
<protein>
    <recommendedName>
        <fullName evidence="1">diguanylate cyclase</fullName>
        <ecNumber evidence="1">2.7.7.65</ecNumber>
    </recommendedName>
</protein>
<dbReference type="EC" id="2.7.7.65" evidence="1"/>
<dbReference type="CDD" id="cd01949">
    <property type="entry name" value="GGDEF"/>
    <property type="match status" value="1"/>
</dbReference>
<accession>A0A4U0QAL8</accession>
<dbReference type="SUPFAM" id="SSF55073">
    <property type="entry name" value="Nucleotide cyclase"/>
    <property type="match status" value="1"/>
</dbReference>
<evidence type="ECO:0000313" key="5">
    <source>
        <dbReference type="Proteomes" id="UP000310016"/>
    </source>
</evidence>
<evidence type="ECO:0000313" key="4">
    <source>
        <dbReference type="EMBL" id="TJZ77472.1"/>
    </source>
</evidence>
<dbReference type="SUPFAM" id="SSF55785">
    <property type="entry name" value="PYP-like sensor domain (PAS domain)"/>
    <property type="match status" value="5"/>
</dbReference>
<dbReference type="InterPro" id="IPR013656">
    <property type="entry name" value="PAS_4"/>
</dbReference>